<dbReference type="InterPro" id="IPR013216">
    <property type="entry name" value="Methyltransf_11"/>
</dbReference>
<gene>
    <name evidence="2" type="ORF">DLM86_22930</name>
</gene>
<dbReference type="GO" id="GO:0008757">
    <property type="term" value="F:S-adenosylmethionine-dependent methyltransferase activity"/>
    <property type="evidence" value="ECO:0007669"/>
    <property type="project" value="InterPro"/>
</dbReference>
<dbReference type="InterPro" id="IPR029063">
    <property type="entry name" value="SAM-dependent_MTases_sf"/>
</dbReference>
<dbReference type="PANTHER" id="PTHR42912">
    <property type="entry name" value="METHYLTRANSFERASE"/>
    <property type="match status" value="1"/>
</dbReference>
<evidence type="ECO:0000259" key="1">
    <source>
        <dbReference type="Pfam" id="PF08241"/>
    </source>
</evidence>
<keyword evidence="3" id="KW-1185">Reference proteome</keyword>
<accession>A0A2V5JY39</accession>
<dbReference type="AlphaFoldDB" id="A0A2V5JY39"/>
<protein>
    <submittedName>
        <fullName evidence="2">SAM-dependent methyltransferase</fullName>
    </submittedName>
</protein>
<comment type="caution">
    <text evidence="2">The sequence shown here is derived from an EMBL/GenBank/DDBJ whole genome shotgun (WGS) entry which is preliminary data.</text>
</comment>
<feature type="domain" description="Methyltransferase type 11" evidence="1">
    <location>
        <begin position="40"/>
        <end position="133"/>
    </location>
</feature>
<sequence length="258" mass="27907">MPIDFHDERNRGTYASRSADAGWTEAIGRLVDARGLRAADIGCGGGIYTRALAGMGAKEVIAVDFSAGMLAAAAEHGAGLANVRFVRGEAAATGLPGACVDLVLERALIHHVSDLFACFAEAYRLLRPGGTLLVQDRTPEDCLLPGGPDHIRGFLFELYPKLAAVETARRHDSAQVETALARAGFGAIRETKLWEVRRSYGSAADIADDWRGRKGRSILHELSDDELERLIAHIRARLPAKGAIEEKDRWTVWAAVKP</sequence>
<dbReference type="InterPro" id="IPR050508">
    <property type="entry name" value="Methyltransf_Superfamily"/>
</dbReference>
<dbReference type="RefSeq" id="WP_110842406.1">
    <property type="nucleotide sequence ID" value="NZ_QJVJ01000011.1"/>
</dbReference>
<dbReference type="OrthoDB" id="9791837at2"/>
<dbReference type="GO" id="GO:0032259">
    <property type="term" value="P:methylation"/>
    <property type="evidence" value="ECO:0007669"/>
    <property type="project" value="UniProtKB-KW"/>
</dbReference>
<proteinExistence type="predicted"/>
<dbReference type="SUPFAM" id="SSF53335">
    <property type="entry name" value="S-adenosyl-L-methionine-dependent methyltransferases"/>
    <property type="match status" value="1"/>
</dbReference>
<evidence type="ECO:0000313" key="2">
    <source>
        <dbReference type="EMBL" id="PYI51779.1"/>
    </source>
</evidence>
<keyword evidence="2" id="KW-0808">Transferase</keyword>
<dbReference type="Pfam" id="PF08241">
    <property type="entry name" value="Methyltransf_11"/>
    <property type="match status" value="1"/>
</dbReference>
<evidence type="ECO:0000313" key="3">
    <source>
        <dbReference type="Proteomes" id="UP000247476"/>
    </source>
</evidence>
<keyword evidence="2" id="KW-0489">Methyltransferase</keyword>
<name>A0A2V5JY39_9BACL</name>
<dbReference type="Proteomes" id="UP000247476">
    <property type="component" value="Unassembled WGS sequence"/>
</dbReference>
<reference evidence="2 3" key="1">
    <citation type="submission" date="2018-05" db="EMBL/GenBank/DDBJ databases">
        <title>Paenibacillus flagellatus sp. nov., isolated from selenium mineral soil.</title>
        <authorList>
            <person name="Dai X."/>
        </authorList>
    </citation>
    <scope>NUCLEOTIDE SEQUENCE [LARGE SCALE GENOMIC DNA]</scope>
    <source>
        <strain evidence="2 3">DXL2</strain>
    </source>
</reference>
<organism evidence="2 3">
    <name type="scientific">Paenibacillus flagellatus</name>
    <dbReference type="NCBI Taxonomy" id="2211139"/>
    <lineage>
        <taxon>Bacteria</taxon>
        <taxon>Bacillati</taxon>
        <taxon>Bacillota</taxon>
        <taxon>Bacilli</taxon>
        <taxon>Bacillales</taxon>
        <taxon>Paenibacillaceae</taxon>
        <taxon>Paenibacillus</taxon>
    </lineage>
</organism>
<dbReference type="CDD" id="cd02440">
    <property type="entry name" value="AdoMet_MTases"/>
    <property type="match status" value="1"/>
</dbReference>
<dbReference type="Gene3D" id="3.40.50.150">
    <property type="entry name" value="Vaccinia Virus protein VP39"/>
    <property type="match status" value="1"/>
</dbReference>
<dbReference type="EMBL" id="QJVJ01000011">
    <property type="protein sequence ID" value="PYI51779.1"/>
    <property type="molecule type" value="Genomic_DNA"/>
</dbReference>